<reference evidence="4 5" key="1">
    <citation type="submission" date="2018-04" db="EMBL/GenBank/DDBJ databases">
        <authorList>
            <person name="Zhang X."/>
            <person name="Yuan J."/>
            <person name="Li F."/>
            <person name="Xiang J."/>
        </authorList>
    </citation>
    <scope>NUCLEOTIDE SEQUENCE [LARGE SCALE GENOMIC DNA]</scope>
    <source>
        <tissue evidence="4">Muscle</tissue>
    </source>
</reference>
<dbReference type="Pfam" id="PF02737">
    <property type="entry name" value="3HCDH_N"/>
    <property type="match status" value="2"/>
</dbReference>
<feature type="domain" description="3-hydroxyacyl-CoA dehydrogenase NAD binding" evidence="3">
    <location>
        <begin position="33"/>
        <end position="108"/>
    </location>
</feature>
<organism evidence="4 5">
    <name type="scientific">Penaeus vannamei</name>
    <name type="common">Whiteleg shrimp</name>
    <name type="synonym">Litopenaeus vannamei</name>
    <dbReference type="NCBI Taxonomy" id="6689"/>
    <lineage>
        <taxon>Eukaryota</taxon>
        <taxon>Metazoa</taxon>
        <taxon>Ecdysozoa</taxon>
        <taxon>Arthropoda</taxon>
        <taxon>Crustacea</taxon>
        <taxon>Multicrustacea</taxon>
        <taxon>Malacostraca</taxon>
        <taxon>Eumalacostraca</taxon>
        <taxon>Eucarida</taxon>
        <taxon>Decapoda</taxon>
        <taxon>Dendrobranchiata</taxon>
        <taxon>Penaeoidea</taxon>
        <taxon>Penaeidae</taxon>
        <taxon>Penaeus</taxon>
    </lineage>
</organism>
<gene>
    <name evidence="4" type="ORF">C7M84_013331</name>
</gene>
<dbReference type="PROSITE" id="PS00067">
    <property type="entry name" value="3HCDH"/>
    <property type="match status" value="1"/>
</dbReference>
<dbReference type="FunFam" id="1.10.1040.50:FF:000002">
    <property type="entry name" value="Trifunctional enzyme subunit alpha, mitochondrial"/>
    <property type="match status" value="1"/>
</dbReference>
<dbReference type="Proteomes" id="UP000283509">
    <property type="component" value="Unassembled WGS sequence"/>
</dbReference>
<keyword evidence="1" id="KW-0560">Oxidoreductase</keyword>
<dbReference type="GO" id="GO:0016507">
    <property type="term" value="C:mitochondrial fatty acid beta-oxidation multienzyme complex"/>
    <property type="evidence" value="ECO:0007669"/>
    <property type="project" value="TreeGrafter"/>
</dbReference>
<dbReference type="STRING" id="6689.A0A3R7PJF8"/>
<proteinExistence type="predicted"/>
<evidence type="ECO:0000313" key="5">
    <source>
        <dbReference type="Proteomes" id="UP000283509"/>
    </source>
</evidence>
<name>A0A3R7PJF8_PENVA</name>
<accession>A0A3R7PJF8</accession>
<dbReference type="OrthoDB" id="10004768at2759"/>
<dbReference type="GO" id="GO:0004300">
    <property type="term" value="F:enoyl-CoA hydratase activity"/>
    <property type="evidence" value="ECO:0007669"/>
    <property type="project" value="TreeGrafter"/>
</dbReference>
<keyword evidence="5" id="KW-1185">Reference proteome</keyword>
<sequence>MTSESRGLVGLFHGQTECKKNRFGKPEKPAKTLAILGAGLMGAGIAQVSIDKGYRTILKDMNHAGLARGVNQIQGGLDKAAKRKKITTFVADQYMSNLEPTIDYSSFKSYCQSKCKAREGGWNALLLPVDKMQLLEIITTDQTSKDTAASAVDVGLKQGKVVIVVKDGPGFYTTRILGPMLGESVRLFQEGVEPKRMDKLSRSFGWPVGTATLADEVGIDVAMHVGEDLGKALGSRIGGGDVNVLKDLVAAGFLGRKSGKGIYVYEAGVKERNVNEGALEILKKYSVTPKGPMTDADIQLRLASRFANEALLCLQEGILNSPLEGDIGAVFGLGFPPFTGGPFRFVDNYGADKLVAKMQEYAAVYGENFKPCQLLLDHAADSSKKFYK</sequence>
<evidence type="ECO:0000259" key="2">
    <source>
        <dbReference type="Pfam" id="PF00725"/>
    </source>
</evidence>
<dbReference type="Gene3D" id="3.40.50.720">
    <property type="entry name" value="NAD(P)-binding Rossmann-like Domain"/>
    <property type="match status" value="2"/>
</dbReference>
<evidence type="ECO:0000259" key="3">
    <source>
        <dbReference type="Pfam" id="PF02737"/>
    </source>
</evidence>
<feature type="domain" description="3-hydroxyacyl-CoA dehydrogenase NAD binding" evidence="3">
    <location>
        <begin position="128"/>
        <end position="167"/>
    </location>
</feature>
<dbReference type="Gene3D" id="1.10.1040.50">
    <property type="match status" value="1"/>
</dbReference>
<protein>
    <submittedName>
        <fullName evidence="4">Trifunctional enzyme subunit alpha, mitochondrial</fullName>
    </submittedName>
</protein>
<dbReference type="PANTHER" id="PTHR43612:SF3">
    <property type="entry name" value="TRIFUNCTIONAL ENZYME SUBUNIT ALPHA, MITOCHONDRIAL"/>
    <property type="match status" value="1"/>
</dbReference>
<dbReference type="InterPro" id="IPR036291">
    <property type="entry name" value="NAD(P)-bd_dom_sf"/>
</dbReference>
<dbReference type="SUPFAM" id="SSF48179">
    <property type="entry name" value="6-phosphogluconate dehydrogenase C-terminal domain-like"/>
    <property type="match status" value="2"/>
</dbReference>
<dbReference type="InterPro" id="IPR006180">
    <property type="entry name" value="3-OHacyl-CoA_DH_CS"/>
</dbReference>
<dbReference type="PANTHER" id="PTHR43612">
    <property type="entry name" value="TRIFUNCTIONAL ENZYME SUBUNIT ALPHA"/>
    <property type="match status" value="1"/>
</dbReference>
<dbReference type="InterPro" id="IPR006176">
    <property type="entry name" value="3-OHacyl-CoA_DH_NAD-bd"/>
</dbReference>
<dbReference type="GO" id="GO:0016509">
    <property type="term" value="F:long-chain (3S)-3-hydroxyacyl-CoA dehydrogenase (NAD+) activity"/>
    <property type="evidence" value="ECO:0007669"/>
    <property type="project" value="TreeGrafter"/>
</dbReference>
<reference evidence="4 5" key="2">
    <citation type="submission" date="2019-01" db="EMBL/GenBank/DDBJ databases">
        <title>The decoding of complex shrimp genome reveals the adaptation for benthos swimmer, frequently molting mechanism and breeding impact on genome.</title>
        <authorList>
            <person name="Sun Y."/>
            <person name="Gao Y."/>
            <person name="Yu Y."/>
        </authorList>
    </citation>
    <scope>NUCLEOTIDE SEQUENCE [LARGE SCALE GENOMIC DNA]</scope>
    <source>
        <tissue evidence="4">Muscle</tissue>
    </source>
</reference>
<dbReference type="InterPro" id="IPR006108">
    <property type="entry name" value="3HC_DH_C"/>
</dbReference>
<evidence type="ECO:0000313" key="4">
    <source>
        <dbReference type="EMBL" id="ROT68530.1"/>
    </source>
</evidence>
<dbReference type="SUPFAM" id="SSF51735">
    <property type="entry name" value="NAD(P)-binding Rossmann-fold domains"/>
    <property type="match status" value="1"/>
</dbReference>
<dbReference type="InterPro" id="IPR008927">
    <property type="entry name" value="6-PGluconate_DH-like_C_sf"/>
</dbReference>
<dbReference type="Pfam" id="PF00725">
    <property type="entry name" value="3HCDH"/>
    <property type="match status" value="1"/>
</dbReference>
<dbReference type="GO" id="GO:0006635">
    <property type="term" value="P:fatty acid beta-oxidation"/>
    <property type="evidence" value="ECO:0007669"/>
    <property type="project" value="TreeGrafter"/>
</dbReference>
<dbReference type="GO" id="GO:0070403">
    <property type="term" value="F:NAD+ binding"/>
    <property type="evidence" value="ECO:0007669"/>
    <property type="project" value="InterPro"/>
</dbReference>
<feature type="domain" description="3-hydroxyacyl-CoA dehydrogenase C-terminal" evidence="2">
    <location>
        <begin position="170"/>
        <end position="265"/>
    </location>
</feature>
<dbReference type="AlphaFoldDB" id="A0A3R7PJF8"/>
<dbReference type="EMBL" id="QCYY01002659">
    <property type="protein sequence ID" value="ROT68530.1"/>
    <property type="molecule type" value="Genomic_DNA"/>
</dbReference>
<comment type="caution">
    <text evidence="4">The sequence shown here is derived from an EMBL/GenBank/DDBJ whole genome shotgun (WGS) entry which is preliminary data.</text>
</comment>
<dbReference type="InterPro" id="IPR050136">
    <property type="entry name" value="FA_oxidation_alpha_subunit"/>
</dbReference>
<evidence type="ECO:0000256" key="1">
    <source>
        <dbReference type="ARBA" id="ARBA00023002"/>
    </source>
</evidence>